<dbReference type="CDD" id="cd06257">
    <property type="entry name" value="DnaJ"/>
    <property type="match status" value="1"/>
</dbReference>
<protein>
    <recommendedName>
        <fullName evidence="1">J domain-containing protein</fullName>
    </recommendedName>
</protein>
<reference evidence="2" key="1">
    <citation type="submission" date="2024-03" db="EMBL/GenBank/DDBJ databases">
        <authorList>
            <consortium name="ELIXIR-Norway"/>
            <consortium name="Elixir Norway"/>
        </authorList>
    </citation>
    <scope>NUCLEOTIDE SEQUENCE</scope>
</reference>
<dbReference type="PANTHER" id="PTHR45432:SF2">
    <property type="entry name" value="CHAPERONE PROTEIN DNAJ 11, CHLOROPLASTIC"/>
    <property type="match status" value="1"/>
</dbReference>
<evidence type="ECO:0000313" key="3">
    <source>
        <dbReference type="Proteomes" id="UP001497522"/>
    </source>
</evidence>
<keyword evidence="3" id="KW-1185">Reference proteome</keyword>
<organism evidence="2 3">
    <name type="scientific">Sphagnum jensenii</name>
    <dbReference type="NCBI Taxonomy" id="128206"/>
    <lineage>
        <taxon>Eukaryota</taxon>
        <taxon>Viridiplantae</taxon>
        <taxon>Streptophyta</taxon>
        <taxon>Embryophyta</taxon>
        <taxon>Bryophyta</taxon>
        <taxon>Sphagnophytina</taxon>
        <taxon>Sphagnopsida</taxon>
        <taxon>Sphagnales</taxon>
        <taxon>Sphagnaceae</taxon>
        <taxon>Sphagnum</taxon>
    </lineage>
</organism>
<proteinExistence type="predicted"/>
<evidence type="ECO:0000259" key="1">
    <source>
        <dbReference type="PROSITE" id="PS50076"/>
    </source>
</evidence>
<sequence>MASFGGGVAAIAAGARASSTVHNVFAKTCCLQQSEARRVGGVKGGRYVSNEGSFSSSASLFCGQRFGVCVVPSLSSSSSSCCQERQLPLRRGAVAQPRAFSGGATTVRTSPSASTLYDVLGVSKSSSAKEIKAAYRQAARKLHPDVVPAEHRQDSTKDFLVIQNAYHVLSDDQSRAAYDLQLSLLQQQQHHRIPTISMESNWGFTASPPNPYTSADFCSPFKGRSWETDQCW</sequence>
<dbReference type="PRINTS" id="PR00625">
    <property type="entry name" value="JDOMAIN"/>
</dbReference>
<dbReference type="SUPFAM" id="SSF46565">
    <property type="entry name" value="Chaperone J-domain"/>
    <property type="match status" value="1"/>
</dbReference>
<dbReference type="InterPro" id="IPR001623">
    <property type="entry name" value="DnaJ_domain"/>
</dbReference>
<dbReference type="SMART" id="SM00271">
    <property type="entry name" value="DnaJ"/>
    <property type="match status" value="1"/>
</dbReference>
<dbReference type="PROSITE" id="PS50076">
    <property type="entry name" value="DNAJ_2"/>
    <property type="match status" value="1"/>
</dbReference>
<name>A0ABP1AI26_9BRYO</name>
<dbReference type="InterPro" id="IPR036869">
    <property type="entry name" value="J_dom_sf"/>
</dbReference>
<gene>
    <name evidence="2" type="ORF">CSSPJE1EN2_LOCUS5164</name>
</gene>
<dbReference type="Gene3D" id="1.10.287.110">
    <property type="entry name" value="DnaJ domain"/>
    <property type="match status" value="1"/>
</dbReference>
<dbReference type="PANTHER" id="PTHR45432">
    <property type="entry name" value="CHAPERONE PROTEIN DNAJ 11, CHLOROPLASTIC-LIKE"/>
    <property type="match status" value="1"/>
</dbReference>
<dbReference type="Pfam" id="PF00226">
    <property type="entry name" value="DnaJ"/>
    <property type="match status" value="1"/>
</dbReference>
<dbReference type="Proteomes" id="UP001497522">
    <property type="component" value="Chromosome 12"/>
</dbReference>
<evidence type="ECO:0000313" key="2">
    <source>
        <dbReference type="EMBL" id="CAK9862169.1"/>
    </source>
</evidence>
<accession>A0ABP1AI26</accession>
<feature type="domain" description="J" evidence="1">
    <location>
        <begin position="115"/>
        <end position="182"/>
    </location>
</feature>
<dbReference type="EMBL" id="OZ023713">
    <property type="protein sequence ID" value="CAK9862169.1"/>
    <property type="molecule type" value="Genomic_DNA"/>
</dbReference>